<dbReference type="SUPFAM" id="SSF54826">
    <property type="entry name" value="Enolase N-terminal domain-like"/>
    <property type="match status" value="1"/>
</dbReference>
<evidence type="ECO:0000313" key="3">
    <source>
        <dbReference type="EMBL" id="TQS41172.1"/>
    </source>
</evidence>
<feature type="domain" description="Mandelate racemase/muconate lactonizing enzyme C-terminal" evidence="2">
    <location>
        <begin position="139"/>
        <end position="236"/>
    </location>
</feature>
<name>A0A545AIM3_9ACTN</name>
<reference evidence="3 4" key="1">
    <citation type="submission" date="2019-07" db="EMBL/GenBank/DDBJ databases">
        <title>Cryptosporangium phraense sp. nov., isolated from plant litter.</title>
        <authorList>
            <person name="Suriyachadkun C."/>
        </authorList>
    </citation>
    <scope>NUCLEOTIDE SEQUENCE [LARGE SCALE GENOMIC DNA]</scope>
    <source>
        <strain evidence="3 4">A-T 5661</strain>
    </source>
</reference>
<dbReference type="InterPro" id="IPR029065">
    <property type="entry name" value="Enolase_C-like"/>
</dbReference>
<dbReference type="InterPro" id="IPR029017">
    <property type="entry name" value="Enolase-like_N"/>
</dbReference>
<proteinExistence type="predicted"/>
<dbReference type="CDD" id="cd03316">
    <property type="entry name" value="MR_like"/>
    <property type="match status" value="1"/>
</dbReference>
<dbReference type="PANTHER" id="PTHR48080:SF2">
    <property type="entry name" value="D-GALACTONATE DEHYDRATASE"/>
    <property type="match status" value="1"/>
</dbReference>
<dbReference type="SUPFAM" id="SSF51604">
    <property type="entry name" value="Enolase C-terminal domain-like"/>
    <property type="match status" value="1"/>
</dbReference>
<gene>
    <name evidence="3" type="ORF">FL583_31060</name>
</gene>
<dbReference type="InterPro" id="IPR034593">
    <property type="entry name" value="DgoD-like"/>
</dbReference>
<dbReference type="SFLD" id="SFLDS00001">
    <property type="entry name" value="Enolase"/>
    <property type="match status" value="1"/>
</dbReference>
<dbReference type="Gene3D" id="3.30.390.10">
    <property type="entry name" value="Enolase-like, N-terminal domain"/>
    <property type="match status" value="1"/>
</dbReference>
<dbReference type="OrthoDB" id="9802699at2"/>
<dbReference type="InterPro" id="IPR036849">
    <property type="entry name" value="Enolase-like_C_sf"/>
</dbReference>
<keyword evidence="4" id="KW-1185">Reference proteome</keyword>
<dbReference type="Gene3D" id="3.20.20.120">
    <property type="entry name" value="Enolase-like C-terminal domain"/>
    <property type="match status" value="1"/>
</dbReference>
<evidence type="ECO:0000256" key="1">
    <source>
        <dbReference type="ARBA" id="ARBA00023239"/>
    </source>
</evidence>
<protein>
    <submittedName>
        <fullName evidence="3">Mandelate racemase/muconate lactonizing enzyme family protein</fullName>
    </submittedName>
</protein>
<dbReference type="Proteomes" id="UP000317982">
    <property type="component" value="Unassembled WGS sequence"/>
</dbReference>
<dbReference type="InterPro" id="IPR013342">
    <property type="entry name" value="Mandelate_racemase_C"/>
</dbReference>
<dbReference type="Pfam" id="PF02746">
    <property type="entry name" value="MR_MLE_N"/>
    <property type="match status" value="1"/>
</dbReference>
<dbReference type="AlphaFoldDB" id="A0A545AIM3"/>
<dbReference type="SFLD" id="SFLDG00179">
    <property type="entry name" value="mandelate_racemase"/>
    <property type="match status" value="1"/>
</dbReference>
<dbReference type="SMART" id="SM00922">
    <property type="entry name" value="MR_MLE"/>
    <property type="match status" value="1"/>
</dbReference>
<dbReference type="InterPro" id="IPR013341">
    <property type="entry name" value="Mandelate_racemase_N_dom"/>
</dbReference>
<dbReference type="Pfam" id="PF13378">
    <property type="entry name" value="MR_MLE_C"/>
    <property type="match status" value="1"/>
</dbReference>
<dbReference type="EMBL" id="VIRS01000029">
    <property type="protein sequence ID" value="TQS41172.1"/>
    <property type="molecule type" value="Genomic_DNA"/>
</dbReference>
<evidence type="ECO:0000259" key="2">
    <source>
        <dbReference type="SMART" id="SM00922"/>
    </source>
</evidence>
<evidence type="ECO:0000313" key="4">
    <source>
        <dbReference type="Proteomes" id="UP000317982"/>
    </source>
</evidence>
<comment type="caution">
    <text evidence="3">The sequence shown here is derived from an EMBL/GenBank/DDBJ whole genome shotgun (WGS) entry which is preliminary data.</text>
</comment>
<sequence length="387" mass="41422">MKITAVTPIPVTVELGREPMSFSFVRIETDEGLVGYGEACDSYAATYAGVIGEIITQVLSPLLVGREFVVVEPVVEHLRLATRRRLGEKGVAAHARSAVEIALWDLVAQAAGRSVSEQLGQVRDRVNVYASSTFLDEGPAQFHADLLAPLLERGVRYAKVRVGPRWQQDLRTLTELRDLLPDDLELMIDGSDTFTLPTAMQVAERLGDLGIRWFEEPIPQANRAAIAALSARSSVPIAYGEHLYGREDMLDALANDGISVVQPDASTCGIAEARAVAGIATFYGARVVPHICAGPVALAANLAVAASVHNINLVEYPFFLEPAWEALGGGKQFGIEAIEDGSLAVPSGPGLGVRLPEDAATTYPYRLPGTRIVGTVGGVLDRFVGDR</sequence>
<keyword evidence="1" id="KW-0456">Lyase</keyword>
<organism evidence="3 4">
    <name type="scientific">Cryptosporangium phraense</name>
    <dbReference type="NCBI Taxonomy" id="2593070"/>
    <lineage>
        <taxon>Bacteria</taxon>
        <taxon>Bacillati</taxon>
        <taxon>Actinomycetota</taxon>
        <taxon>Actinomycetes</taxon>
        <taxon>Cryptosporangiales</taxon>
        <taxon>Cryptosporangiaceae</taxon>
        <taxon>Cryptosporangium</taxon>
    </lineage>
</organism>
<dbReference type="GO" id="GO:0016829">
    <property type="term" value="F:lyase activity"/>
    <property type="evidence" value="ECO:0007669"/>
    <property type="project" value="UniProtKB-KW"/>
</dbReference>
<dbReference type="InParanoid" id="A0A545AIM3"/>
<dbReference type="RefSeq" id="WP_142708421.1">
    <property type="nucleotide sequence ID" value="NZ_VIRS01000029.1"/>
</dbReference>
<accession>A0A545AIM3</accession>
<dbReference type="PANTHER" id="PTHR48080">
    <property type="entry name" value="D-GALACTONATE DEHYDRATASE-RELATED"/>
    <property type="match status" value="1"/>
</dbReference>